<evidence type="ECO:0000313" key="3">
    <source>
        <dbReference type="Proteomes" id="UP000662572"/>
    </source>
</evidence>
<evidence type="ECO:0008006" key="4">
    <source>
        <dbReference type="Google" id="ProtNLM"/>
    </source>
</evidence>
<keyword evidence="3" id="KW-1185">Reference proteome</keyword>
<protein>
    <recommendedName>
        <fullName evidence="4">VCBS repeat-containing protein</fullName>
    </recommendedName>
</protein>
<reference evidence="2" key="1">
    <citation type="journal article" date="2014" name="Int. J. Syst. Evol. Microbiol.">
        <title>Complete genome sequence of Corynebacterium casei LMG S-19264T (=DSM 44701T), isolated from a smear-ripened cheese.</title>
        <authorList>
            <consortium name="US DOE Joint Genome Institute (JGI-PGF)"/>
            <person name="Walter F."/>
            <person name="Albersmeier A."/>
            <person name="Kalinowski J."/>
            <person name="Ruckert C."/>
        </authorList>
    </citation>
    <scope>NUCLEOTIDE SEQUENCE</scope>
    <source>
        <strain evidence="2">KCTC 32296</strain>
    </source>
</reference>
<dbReference type="EMBL" id="BMZB01000001">
    <property type="protein sequence ID" value="GGZ27310.1"/>
    <property type="molecule type" value="Genomic_DNA"/>
</dbReference>
<name>A0A918UQP6_9CAUL</name>
<dbReference type="Proteomes" id="UP000662572">
    <property type="component" value="Unassembled WGS sequence"/>
</dbReference>
<comment type="caution">
    <text evidence="2">The sequence shown here is derived from an EMBL/GenBank/DDBJ whole genome shotgun (WGS) entry which is preliminary data.</text>
</comment>
<feature type="signal peptide" evidence="1">
    <location>
        <begin position="1"/>
        <end position="27"/>
    </location>
</feature>
<sequence length="172" mass="18574">METKAFKVIAGVFAASTVLFGAQMASAKTILPVMTTESLSPVSGAALGGDFDGDGRRDEVMVVRDQARDRLDIRVRLNRVDGVQDIKVTSVSAREGCNLRVAGDEAFRRDCGDGAACEAGSFRAPHDSVLVSLDAGMDVLVYWNGKTFEQDFVSSDEVLMRRALSALYAFDR</sequence>
<feature type="chain" id="PRO_5037917239" description="VCBS repeat-containing protein" evidence="1">
    <location>
        <begin position="28"/>
        <end position="172"/>
    </location>
</feature>
<evidence type="ECO:0000256" key="1">
    <source>
        <dbReference type="SAM" id="SignalP"/>
    </source>
</evidence>
<accession>A0A918UQP6</accession>
<dbReference type="AlphaFoldDB" id="A0A918UQP6"/>
<organism evidence="2 3">
    <name type="scientific">Asticcacaulis endophyticus</name>
    <dbReference type="NCBI Taxonomy" id="1395890"/>
    <lineage>
        <taxon>Bacteria</taxon>
        <taxon>Pseudomonadati</taxon>
        <taxon>Pseudomonadota</taxon>
        <taxon>Alphaproteobacteria</taxon>
        <taxon>Caulobacterales</taxon>
        <taxon>Caulobacteraceae</taxon>
        <taxon>Asticcacaulis</taxon>
    </lineage>
</organism>
<proteinExistence type="predicted"/>
<evidence type="ECO:0000313" key="2">
    <source>
        <dbReference type="EMBL" id="GGZ27310.1"/>
    </source>
</evidence>
<gene>
    <name evidence="2" type="ORF">GCM10011273_11210</name>
</gene>
<keyword evidence="1" id="KW-0732">Signal</keyword>
<dbReference type="RefSeq" id="WP_189485410.1">
    <property type="nucleotide sequence ID" value="NZ_BMZB01000001.1"/>
</dbReference>
<reference evidence="2" key="2">
    <citation type="submission" date="2020-09" db="EMBL/GenBank/DDBJ databases">
        <authorList>
            <person name="Sun Q."/>
            <person name="Kim S."/>
        </authorList>
    </citation>
    <scope>NUCLEOTIDE SEQUENCE</scope>
    <source>
        <strain evidence="2">KCTC 32296</strain>
    </source>
</reference>